<organism evidence="6 7">
    <name type="scientific">Verticillium longisporum</name>
    <name type="common">Verticillium dahliae var. longisporum</name>
    <dbReference type="NCBI Taxonomy" id="100787"/>
    <lineage>
        <taxon>Eukaryota</taxon>
        <taxon>Fungi</taxon>
        <taxon>Dikarya</taxon>
        <taxon>Ascomycota</taxon>
        <taxon>Pezizomycotina</taxon>
        <taxon>Sordariomycetes</taxon>
        <taxon>Hypocreomycetidae</taxon>
        <taxon>Glomerellales</taxon>
        <taxon>Plectosphaerellaceae</taxon>
        <taxon>Verticillium</taxon>
    </lineage>
</organism>
<keyword evidence="3" id="KW-0119">Carbohydrate metabolism</keyword>
<dbReference type="InterPro" id="IPR002772">
    <property type="entry name" value="Glyco_hydro_3_C"/>
</dbReference>
<feature type="non-terminal residue" evidence="6">
    <location>
        <position position="31"/>
    </location>
</feature>
<evidence type="ECO:0000256" key="2">
    <source>
        <dbReference type="ARBA" id="ARBA00022801"/>
    </source>
</evidence>
<keyword evidence="2" id="KW-0378">Hydrolase</keyword>
<sequence>MPWINDVAAVIQAWYGGNETGNAIADVLFGD</sequence>
<proteinExistence type="inferred from homology"/>
<dbReference type="Gene3D" id="3.40.50.1700">
    <property type="entry name" value="Glycoside hydrolase family 3 C-terminal domain"/>
    <property type="match status" value="1"/>
</dbReference>
<dbReference type="Proteomes" id="UP000045706">
    <property type="component" value="Unassembled WGS sequence"/>
</dbReference>
<protein>
    <recommendedName>
        <fullName evidence="5">Glycoside hydrolase family 3 C-terminal domain-containing protein</fullName>
    </recommendedName>
</protein>
<name>A0A0G4NJT8_VERLO</name>
<dbReference type="Pfam" id="PF01915">
    <property type="entry name" value="Glyco_hydro_3_C"/>
    <property type="match status" value="1"/>
</dbReference>
<evidence type="ECO:0000313" key="6">
    <source>
        <dbReference type="EMBL" id="CRK46732.1"/>
    </source>
</evidence>
<feature type="domain" description="Glycoside hydrolase family 3 C-terminal" evidence="5">
    <location>
        <begin position="2"/>
        <end position="31"/>
    </location>
</feature>
<dbReference type="SUPFAM" id="SSF52279">
    <property type="entry name" value="Beta-D-glucan exohydrolase, C-terminal domain"/>
    <property type="match status" value="1"/>
</dbReference>
<comment type="similarity">
    <text evidence="1">Belongs to the glycosyl hydrolase 3 family.</text>
</comment>
<evidence type="ECO:0000256" key="4">
    <source>
        <dbReference type="ARBA" id="ARBA00023295"/>
    </source>
</evidence>
<evidence type="ECO:0000256" key="3">
    <source>
        <dbReference type="ARBA" id="ARBA00023277"/>
    </source>
</evidence>
<dbReference type="GO" id="GO:0004553">
    <property type="term" value="F:hydrolase activity, hydrolyzing O-glycosyl compounds"/>
    <property type="evidence" value="ECO:0007669"/>
    <property type="project" value="InterPro"/>
</dbReference>
<keyword evidence="4" id="KW-0326">Glycosidase</keyword>
<dbReference type="AlphaFoldDB" id="A0A0G4NJT8"/>
<dbReference type="GO" id="GO:0005975">
    <property type="term" value="P:carbohydrate metabolic process"/>
    <property type="evidence" value="ECO:0007669"/>
    <property type="project" value="InterPro"/>
</dbReference>
<accession>A0A0G4NJT8</accession>
<gene>
    <name evidence="6" type="ORF">BN1723_020111</name>
</gene>
<evidence type="ECO:0000256" key="1">
    <source>
        <dbReference type="ARBA" id="ARBA00005336"/>
    </source>
</evidence>
<dbReference type="InterPro" id="IPR036881">
    <property type="entry name" value="Glyco_hydro_3_C_sf"/>
</dbReference>
<reference evidence="7" key="1">
    <citation type="submission" date="2015-05" db="EMBL/GenBank/DDBJ databases">
        <authorList>
            <person name="Fogelqvist Johan"/>
        </authorList>
    </citation>
    <scope>NUCLEOTIDE SEQUENCE [LARGE SCALE GENOMIC DNA]</scope>
</reference>
<evidence type="ECO:0000259" key="5">
    <source>
        <dbReference type="Pfam" id="PF01915"/>
    </source>
</evidence>
<dbReference type="EMBL" id="CVQI01035954">
    <property type="protein sequence ID" value="CRK46732.1"/>
    <property type="molecule type" value="Genomic_DNA"/>
</dbReference>
<evidence type="ECO:0000313" key="7">
    <source>
        <dbReference type="Proteomes" id="UP000045706"/>
    </source>
</evidence>